<protein>
    <recommendedName>
        <fullName evidence="4 12">3,4-dihydroxy-2-butanone 4-phosphate synthase</fullName>
        <shortName evidence="12">DHBP synthase</shortName>
        <ecNumber evidence="3 12">4.1.99.12</ecNumber>
    </recommendedName>
</protein>
<dbReference type="GO" id="GO:0005758">
    <property type="term" value="C:mitochondrial intermembrane space"/>
    <property type="evidence" value="ECO:0007669"/>
    <property type="project" value="TreeGrafter"/>
</dbReference>
<keyword evidence="15" id="KW-1185">Reference proteome</keyword>
<evidence type="ECO:0000256" key="12">
    <source>
        <dbReference type="RuleBase" id="RU003843"/>
    </source>
</evidence>
<comment type="function">
    <text evidence="12">Catalyzes the conversion of D-ribulose 5-phosphate to formate and 3,4-dihydroxy-2-butanone 4-phosphate.</text>
</comment>
<evidence type="ECO:0000313" key="14">
    <source>
        <dbReference type="EMBL" id="KAG0145678.1"/>
    </source>
</evidence>
<proteinExistence type="inferred from homology"/>
<keyword evidence="8" id="KW-0318">Glutathionylation</keyword>
<keyword evidence="6 12" id="KW-0479">Metal-binding</keyword>
<sequence length="239" mass="26598">MSNAQYEGDVPLPVPQKRDTLKSDGHESIKLNTIEEALDAFRNGECLLVLDDLDRENEGDLIVSAAKISTEMMAWIIRHSSGYVCIALTRERLDALEIPMMVENNTDRHKTAYTHTVDYKHETTTGISAHDRAITALKLSDHSSQPDDFSRPGHMVPLRAVEGGVLSRKGHTEAAVDLCKLAGLPPAGVICELVKPDCPKGSMARRDDCALFARQWGLKIITIEDLRHYRLLKEGLHYS</sequence>
<dbReference type="AlphaFoldDB" id="A0A9P6NGS0"/>
<comment type="cofactor">
    <cofactor evidence="12">
        <name>Mg(2+)</name>
        <dbReference type="ChEBI" id="CHEBI:18420"/>
    </cofactor>
    <cofactor evidence="12">
        <name>Mn(2+)</name>
        <dbReference type="ChEBI" id="CHEBI:29035"/>
    </cofactor>
    <text evidence="12">Binds 2 divalent metal cations per subunit. Magnesium or manganese.</text>
</comment>
<evidence type="ECO:0000256" key="11">
    <source>
        <dbReference type="ARBA" id="ARBA00060730"/>
    </source>
</evidence>
<reference evidence="14" key="1">
    <citation type="submission" date="2013-11" db="EMBL/GenBank/DDBJ databases">
        <title>Genome sequence of the fusiform rust pathogen reveals effectors for host alternation and coevolution with pine.</title>
        <authorList>
            <consortium name="DOE Joint Genome Institute"/>
            <person name="Smith K."/>
            <person name="Pendleton A."/>
            <person name="Kubisiak T."/>
            <person name="Anderson C."/>
            <person name="Salamov A."/>
            <person name="Aerts A."/>
            <person name="Riley R."/>
            <person name="Clum A."/>
            <person name="Lindquist E."/>
            <person name="Ence D."/>
            <person name="Campbell M."/>
            <person name="Kronenberg Z."/>
            <person name="Feau N."/>
            <person name="Dhillon B."/>
            <person name="Hamelin R."/>
            <person name="Burleigh J."/>
            <person name="Smith J."/>
            <person name="Yandell M."/>
            <person name="Nelson C."/>
            <person name="Grigoriev I."/>
            <person name="Davis J."/>
        </authorList>
    </citation>
    <scope>NUCLEOTIDE SEQUENCE</scope>
    <source>
        <strain evidence="14">G11</strain>
    </source>
</reference>
<gene>
    <name evidence="14" type="ORF">CROQUDRAFT_658337</name>
</gene>
<dbReference type="PANTHER" id="PTHR21327:SF18">
    <property type="entry name" value="3,4-DIHYDROXY-2-BUTANONE 4-PHOSPHATE SYNTHASE"/>
    <property type="match status" value="1"/>
</dbReference>
<dbReference type="GO" id="GO:0008686">
    <property type="term" value="F:3,4-dihydroxy-2-butanone-4-phosphate synthase activity"/>
    <property type="evidence" value="ECO:0007669"/>
    <property type="project" value="UniProtKB-EC"/>
</dbReference>
<comment type="similarity">
    <text evidence="11 12">Belongs to the DHBP synthase family.</text>
</comment>
<keyword evidence="10 12" id="KW-0456">Lyase</keyword>
<evidence type="ECO:0000256" key="7">
    <source>
        <dbReference type="ARBA" id="ARBA00022842"/>
    </source>
</evidence>
<evidence type="ECO:0000256" key="13">
    <source>
        <dbReference type="SAM" id="MobiDB-lite"/>
    </source>
</evidence>
<comment type="catalytic activity">
    <reaction evidence="12">
        <text>D-ribulose 5-phosphate = (2S)-2-hydroxy-3-oxobutyl phosphate + formate + H(+)</text>
        <dbReference type="Rhea" id="RHEA:18457"/>
        <dbReference type="ChEBI" id="CHEBI:15378"/>
        <dbReference type="ChEBI" id="CHEBI:15740"/>
        <dbReference type="ChEBI" id="CHEBI:58121"/>
        <dbReference type="ChEBI" id="CHEBI:58830"/>
        <dbReference type="EC" id="4.1.99.12"/>
    </reaction>
</comment>
<organism evidence="14 15">
    <name type="scientific">Cronartium quercuum f. sp. fusiforme G11</name>
    <dbReference type="NCBI Taxonomy" id="708437"/>
    <lineage>
        <taxon>Eukaryota</taxon>
        <taxon>Fungi</taxon>
        <taxon>Dikarya</taxon>
        <taxon>Basidiomycota</taxon>
        <taxon>Pucciniomycotina</taxon>
        <taxon>Pucciniomycetes</taxon>
        <taxon>Pucciniales</taxon>
        <taxon>Coleosporiaceae</taxon>
        <taxon>Cronartium</taxon>
    </lineage>
</organism>
<dbReference type="HAMAP" id="MF_00180">
    <property type="entry name" value="RibB"/>
    <property type="match status" value="1"/>
</dbReference>
<dbReference type="GO" id="GO:0009231">
    <property type="term" value="P:riboflavin biosynthetic process"/>
    <property type="evidence" value="ECO:0007669"/>
    <property type="project" value="UniProtKB-KW"/>
</dbReference>
<evidence type="ECO:0000256" key="2">
    <source>
        <dbReference type="ARBA" id="ARBA00011738"/>
    </source>
</evidence>
<dbReference type="GO" id="GO:0005829">
    <property type="term" value="C:cytosol"/>
    <property type="evidence" value="ECO:0007669"/>
    <property type="project" value="TreeGrafter"/>
</dbReference>
<feature type="region of interest" description="Disordered" evidence="13">
    <location>
        <begin position="1"/>
        <end position="24"/>
    </location>
</feature>
<evidence type="ECO:0000256" key="1">
    <source>
        <dbReference type="ARBA" id="ARBA00004904"/>
    </source>
</evidence>
<dbReference type="Proteomes" id="UP000886653">
    <property type="component" value="Unassembled WGS sequence"/>
</dbReference>
<evidence type="ECO:0000256" key="5">
    <source>
        <dbReference type="ARBA" id="ARBA00022619"/>
    </source>
</evidence>
<comment type="pathway">
    <text evidence="1 12">Cofactor biosynthesis; riboflavin biosynthesis; 2-hydroxy-3-oxobutyl phosphate from D-ribulose 5-phosphate: step 1/1.</text>
</comment>
<dbReference type="InterPro" id="IPR000422">
    <property type="entry name" value="DHBP_synthase_RibB"/>
</dbReference>
<evidence type="ECO:0000256" key="6">
    <source>
        <dbReference type="ARBA" id="ARBA00022723"/>
    </source>
</evidence>
<accession>A0A9P6NGS0</accession>
<evidence type="ECO:0000256" key="4">
    <source>
        <dbReference type="ARBA" id="ARBA00018836"/>
    </source>
</evidence>
<dbReference type="PANTHER" id="PTHR21327">
    <property type="entry name" value="GTP CYCLOHYDROLASE II-RELATED"/>
    <property type="match status" value="1"/>
</dbReference>
<evidence type="ECO:0000256" key="10">
    <source>
        <dbReference type="ARBA" id="ARBA00023239"/>
    </source>
</evidence>
<keyword evidence="5 12" id="KW-0686">Riboflavin biosynthesis</keyword>
<comment type="subunit">
    <text evidence="2 12">Homodimer.</text>
</comment>
<dbReference type="EMBL" id="MU167272">
    <property type="protein sequence ID" value="KAG0145678.1"/>
    <property type="molecule type" value="Genomic_DNA"/>
</dbReference>
<dbReference type="OrthoDB" id="60371at2759"/>
<evidence type="ECO:0000256" key="3">
    <source>
        <dbReference type="ARBA" id="ARBA00012153"/>
    </source>
</evidence>
<evidence type="ECO:0000313" key="15">
    <source>
        <dbReference type="Proteomes" id="UP000886653"/>
    </source>
</evidence>
<dbReference type="NCBIfam" id="TIGR00506">
    <property type="entry name" value="ribB"/>
    <property type="match status" value="1"/>
</dbReference>
<comment type="caution">
    <text evidence="14">The sequence shown here is derived from an EMBL/GenBank/DDBJ whole genome shotgun (WGS) entry which is preliminary data.</text>
</comment>
<dbReference type="FunFam" id="3.90.870.10:FF:000002">
    <property type="entry name" value="3,4-dihydroxy-2-butanone 4-phosphate synthase"/>
    <property type="match status" value="1"/>
</dbReference>
<name>A0A9P6NGS0_9BASI</name>
<evidence type="ECO:0000256" key="8">
    <source>
        <dbReference type="ARBA" id="ARBA00023206"/>
    </source>
</evidence>
<evidence type="ECO:0000256" key="9">
    <source>
        <dbReference type="ARBA" id="ARBA00023211"/>
    </source>
</evidence>
<keyword evidence="9 12" id="KW-0464">Manganese</keyword>
<dbReference type="Gene3D" id="3.90.870.10">
    <property type="entry name" value="DHBP synthase"/>
    <property type="match status" value="1"/>
</dbReference>
<dbReference type="SUPFAM" id="SSF55821">
    <property type="entry name" value="YrdC/RibB"/>
    <property type="match status" value="1"/>
</dbReference>
<dbReference type="GO" id="GO:0046872">
    <property type="term" value="F:metal ion binding"/>
    <property type="evidence" value="ECO:0007669"/>
    <property type="project" value="UniProtKB-KW"/>
</dbReference>
<dbReference type="Pfam" id="PF00926">
    <property type="entry name" value="DHBP_synthase"/>
    <property type="match status" value="1"/>
</dbReference>
<dbReference type="EC" id="4.1.99.12" evidence="3 12"/>
<dbReference type="InterPro" id="IPR017945">
    <property type="entry name" value="DHBP_synth_RibB-like_a/b_dom"/>
</dbReference>
<keyword evidence="7 12" id="KW-0460">Magnesium</keyword>